<evidence type="ECO:0000256" key="2">
    <source>
        <dbReference type="SAM" id="Coils"/>
    </source>
</evidence>
<dbReference type="Pfam" id="PF00789">
    <property type="entry name" value="UBX"/>
    <property type="match status" value="1"/>
</dbReference>
<feature type="domain" description="UBX" evidence="4">
    <location>
        <begin position="370"/>
        <end position="461"/>
    </location>
</feature>
<dbReference type="PANTHER" id="PTHR23322">
    <property type="entry name" value="FAS-ASSOCIATED PROTEIN"/>
    <property type="match status" value="1"/>
</dbReference>
<dbReference type="Gene3D" id="3.10.20.90">
    <property type="entry name" value="Phosphatidylinositol 3-kinase Catalytic Subunit, Chain A, domain 1"/>
    <property type="match status" value="1"/>
</dbReference>
<dbReference type="InterPro" id="IPR050730">
    <property type="entry name" value="UBX_domain-protein"/>
</dbReference>
<dbReference type="SMART" id="SM00594">
    <property type="entry name" value="UAS"/>
    <property type="match status" value="1"/>
</dbReference>
<feature type="region of interest" description="Disordered" evidence="3">
    <location>
        <begin position="50"/>
        <end position="78"/>
    </location>
</feature>
<dbReference type="InterPro" id="IPR001012">
    <property type="entry name" value="UBX_dom"/>
</dbReference>
<organism evidence="5 6">
    <name type="scientific">Syphacia muris</name>
    <dbReference type="NCBI Taxonomy" id="451379"/>
    <lineage>
        <taxon>Eukaryota</taxon>
        <taxon>Metazoa</taxon>
        <taxon>Ecdysozoa</taxon>
        <taxon>Nematoda</taxon>
        <taxon>Chromadorea</taxon>
        <taxon>Rhabditida</taxon>
        <taxon>Spirurina</taxon>
        <taxon>Oxyuridomorpha</taxon>
        <taxon>Oxyuroidea</taxon>
        <taxon>Oxyuridae</taxon>
        <taxon>Syphacia</taxon>
    </lineage>
</organism>
<dbReference type="GO" id="GO:0043130">
    <property type="term" value="F:ubiquitin binding"/>
    <property type="evidence" value="ECO:0007669"/>
    <property type="project" value="TreeGrafter"/>
</dbReference>
<dbReference type="SUPFAM" id="SSF52833">
    <property type="entry name" value="Thioredoxin-like"/>
    <property type="match status" value="1"/>
</dbReference>
<dbReference type="GO" id="GO:0036503">
    <property type="term" value="P:ERAD pathway"/>
    <property type="evidence" value="ECO:0007669"/>
    <property type="project" value="TreeGrafter"/>
</dbReference>
<dbReference type="SUPFAM" id="SSF46934">
    <property type="entry name" value="UBA-like"/>
    <property type="match status" value="1"/>
</dbReference>
<dbReference type="Gene3D" id="3.40.30.10">
    <property type="entry name" value="Glutaredoxin"/>
    <property type="match status" value="1"/>
</dbReference>
<dbReference type="WBParaSite" id="SMUV_0000534601-mRNA-1">
    <property type="protein sequence ID" value="SMUV_0000534601-mRNA-1"/>
    <property type="gene ID" value="SMUV_0000534601"/>
</dbReference>
<sequence length="466" mass="55031">MSESSLDRDELITRFMEVCAVDHDVAEQVLVHNDWNIETAVQNYFQSSTSTGGWEEEQNSMNHEQELRHRRHSSGNNVDTFENNSTYSSFSLNSSLRRKSPPLMTWSQWTMSLIKLPFEFVYRTFLDILRFFLSLLKNPVLAVADPRGDVQGFIEDFNEHFPNARNRLNWSTLSYNEVLNECKRNLSFLLVYLHNPSHQDSEKFVNEKLLSDQMLYFIERNRLVLWGVSVRSQEGYKVSMALRENTYPFLGLICMRSSRMVLRIEGEYDLDSMIFAIQSAINENQVHLDTVRIEREQREADSRIRREQEADYERGLAADRAKLDKKRKQELERKKALEKAEQEKRDFERKLQRFVEMKSRLRDTLPPESLESDTVRMNIRFPCGAHFERRFSLDDSLESLFVATFVHDKCPMNFSMYTSYPRKQLHCAPEWYKEFGTVLNDPNHIPTFREAAFERSETILIQDNDA</sequence>
<dbReference type="Pfam" id="PF14555">
    <property type="entry name" value="UBA_4"/>
    <property type="match status" value="1"/>
</dbReference>
<dbReference type="PROSITE" id="PS50033">
    <property type="entry name" value="UBX"/>
    <property type="match status" value="1"/>
</dbReference>
<evidence type="ECO:0000256" key="3">
    <source>
        <dbReference type="SAM" id="MobiDB-lite"/>
    </source>
</evidence>
<name>A0A158R537_9BILA</name>
<keyword evidence="5" id="KW-1185">Reference proteome</keyword>
<evidence type="ECO:0000313" key="6">
    <source>
        <dbReference type="WBParaSite" id="SMUV_0000534601-mRNA-1"/>
    </source>
</evidence>
<dbReference type="InterPro" id="IPR036249">
    <property type="entry name" value="Thioredoxin-like_sf"/>
</dbReference>
<feature type="coiled-coil region" evidence="2">
    <location>
        <begin position="320"/>
        <end position="357"/>
    </location>
</feature>
<evidence type="ECO:0000313" key="5">
    <source>
        <dbReference type="Proteomes" id="UP000046393"/>
    </source>
</evidence>
<dbReference type="SUPFAM" id="SSF54236">
    <property type="entry name" value="Ubiquitin-like"/>
    <property type="match status" value="1"/>
</dbReference>
<dbReference type="InterPro" id="IPR029071">
    <property type="entry name" value="Ubiquitin-like_domsf"/>
</dbReference>
<reference evidence="6" key="1">
    <citation type="submission" date="2016-04" db="UniProtKB">
        <authorList>
            <consortium name="WormBaseParasite"/>
        </authorList>
    </citation>
    <scope>IDENTIFICATION</scope>
</reference>
<dbReference type="InterPro" id="IPR009060">
    <property type="entry name" value="UBA-like_sf"/>
</dbReference>
<dbReference type="Proteomes" id="UP000046393">
    <property type="component" value="Unplaced"/>
</dbReference>
<evidence type="ECO:0000256" key="1">
    <source>
        <dbReference type="ARBA" id="ARBA00023054"/>
    </source>
</evidence>
<dbReference type="AlphaFoldDB" id="A0A158R537"/>
<dbReference type="Gene3D" id="1.10.8.10">
    <property type="entry name" value="DNA helicase RuvA subunit, C-terminal domain"/>
    <property type="match status" value="1"/>
</dbReference>
<dbReference type="STRING" id="451379.A0A158R537"/>
<dbReference type="PANTHER" id="PTHR23322:SF1">
    <property type="entry name" value="FAS-ASSOCIATED FACTOR 2"/>
    <property type="match status" value="1"/>
</dbReference>
<dbReference type="GO" id="GO:0005783">
    <property type="term" value="C:endoplasmic reticulum"/>
    <property type="evidence" value="ECO:0007669"/>
    <property type="project" value="TreeGrafter"/>
</dbReference>
<dbReference type="InterPro" id="IPR006577">
    <property type="entry name" value="UAS"/>
</dbReference>
<accession>A0A158R537</accession>
<keyword evidence="1 2" id="KW-0175">Coiled coil</keyword>
<evidence type="ECO:0000259" key="4">
    <source>
        <dbReference type="PROSITE" id="PS50033"/>
    </source>
</evidence>
<protein>
    <submittedName>
        <fullName evidence="6">UBX domain-containing protein</fullName>
    </submittedName>
</protein>
<proteinExistence type="predicted"/>